<proteinExistence type="predicted"/>
<accession>A0A1L8D345</accession>
<keyword evidence="2" id="KW-1185">Reference proteome</keyword>
<name>A0A1L8D345_9THEO</name>
<dbReference type="OrthoDB" id="2112249at2"/>
<protein>
    <submittedName>
        <fullName evidence="1">Uncharacterized protein</fullName>
    </submittedName>
</protein>
<reference evidence="2" key="1">
    <citation type="submission" date="2016-12" db="EMBL/GenBank/DDBJ databases">
        <title>Draft Genome Sequences od Carboxydothermus pertinax and islandicus, Hydrogenogenic Carboxydotrophic Bacteria.</title>
        <authorList>
            <person name="Fukuyama Y."/>
            <person name="Ohmae K."/>
            <person name="Yoneda Y."/>
            <person name="Yoshida T."/>
            <person name="Sako Y."/>
        </authorList>
    </citation>
    <scope>NUCLEOTIDE SEQUENCE [LARGE SCALE GENOMIC DNA]</scope>
    <source>
        <strain evidence="2">SET</strain>
    </source>
</reference>
<dbReference type="STRING" id="661089.ciss_15330"/>
<dbReference type="Proteomes" id="UP000187338">
    <property type="component" value="Unassembled WGS sequence"/>
</dbReference>
<organism evidence="1 2">
    <name type="scientific">Carboxydothermus islandicus</name>
    <dbReference type="NCBI Taxonomy" id="661089"/>
    <lineage>
        <taxon>Bacteria</taxon>
        <taxon>Bacillati</taxon>
        <taxon>Bacillota</taxon>
        <taxon>Clostridia</taxon>
        <taxon>Thermoanaerobacterales</taxon>
        <taxon>Thermoanaerobacteraceae</taxon>
        <taxon>Carboxydothermus</taxon>
    </lineage>
</organism>
<sequence>MKKFNASILIFLLAILVCIVSFTIVRVEALQKEPIFNPIAAYKVVGTSKTDLINYKNQVKVKIDKINETLSPNENVLVTITFIKPLNQKELAELVQNYSLSVLQIKGRVIENKTGLRATISLSPENGNLFNTSDLEQMIKRNDAVFKGFIEIVANVKREKLVSLSEDKLVFLVDPSADKHLISNPKKKFMPGVFWNLEDNGLVAE</sequence>
<dbReference type="EMBL" id="BDJL01000051">
    <property type="protein sequence ID" value="GAV25600.1"/>
    <property type="molecule type" value="Genomic_DNA"/>
</dbReference>
<comment type="caution">
    <text evidence="1">The sequence shown here is derived from an EMBL/GenBank/DDBJ whole genome shotgun (WGS) entry which is preliminary data.</text>
</comment>
<gene>
    <name evidence="1" type="ORF">ciss_15330</name>
</gene>
<dbReference type="AlphaFoldDB" id="A0A1L8D345"/>
<dbReference type="RefSeq" id="WP_075865751.1">
    <property type="nucleotide sequence ID" value="NZ_BDJL01000051.1"/>
</dbReference>
<evidence type="ECO:0000313" key="1">
    <source>
        <dbReference type="EMBL" id="GAV25600.1"/>
    </source>
</evidence>
<evidence type="ECO:0000313" key="2">
    <source>
        <dbReference type="Proteomes" id="UP000187338"/>
    </source>
</evidence>